<dbReference type="InterPro" id="IPR052748">
    <property type="entry name" value="ISR_Activator"/>
</dbReference>
<dbReference type="InterPro" id="IPR006597">
    <property type="entry name" value="Sel1-like"/>
</dbReference>
<accession>A0A9N9GFT4</accession>
<organism evidence="1 2">
    <name type="scientific">Paraglomus occultum</name>
    <dbReference type="NCBI Taxonomy" id="144539"/>
    <lineage>
        <taxon>Eukaryota</taxon>
        <taxon>Fungi</taxon>
        <taxon>Fungi incertae sedis</taxon>
        <taxon>Mucoromycota</taxon>
        <taxon>Glomeromycotina</taxon>
        <taxon>Glomeromycetes</taxon>
        <taxon>Paraglomerales</taxon>
        <taxon>Paraglomeraceae</taxon>
        <taxon>Paraglomus</taxon>
    </lineage>
</organism>
<dbReference type="SMART" id="SM00671">
    <property type="entry name" value="SEL1"/>
    <property type="match status" value="2"/>
</dbReference>
<dbReference type="PANTHER" id="PTHR45011:SF1">
    <property type="entry name" value="DAP3-BINDING CELL DEATH ENHANCER 1"/>
    <property type="match status" value="1"/>
</dbReference>
<dbReference type="SUPFAM" id="SSF81901">
    <property type="entry name" value="HCP-like"/>
    <property type="match status" value="1"/>
</dbReference>
<evidence type="ECO:0000313" key="1">
    <source>
        <dbReference type="EMBL" id="CAG8603208.1"/>
    </source>
</evidence>
<keyword evidence="2" id="KW-1185">Reference proteome</keyword>
<dbReference type="Proteomes" id="UP000789572">
    <property type="component" value="Unassembled WGS sequence"/>
</dbReference>
<dbReference type="Pfam" id="PF08238">
    <property type="entry name" value="Sel1"/>
    <property type="match status" value="2"/>
</dbReference>
<gene>
    <name evidence="1" type="ORF">POCULU_LOCUS7575</name>
</gene>
<feature type="non-terminal residue" evidence="1">
    <location>
        <position position="102"/>
    </location>
</feature>
<comment type="caution">
    <text evidence="1">The sequence shown here is derived from an EMBL/GenBank/DDBJ whole genome shotgun (WGS) entry which is preliminary data.</text>
</comment>
<dbReference type="InterPro" id="IPR011990">
    <property type="entry name" value="TPR-like_helical_dom_sf"/>
</dbReference>
<reference evidence="1" key="1">
    <citation type="submission" date="2021-06" db="EMBL/GenBank/DDBJ databases">
        <authorList>
            <person name="Kallberg Y."/>
            <person name="Tangrot J."/>
            <person name="Rosling A."/>
        </authorList>
    </citation>
    <scope>NUCLEOTIDE SEQUENCE</scope>
    <source>
        <strain evidence="1">IA702</strain>
    </source>
</reference>
<evidence type="ECO:0000313" key="2">
    <source>
        <dbReference type="Proteomes" id="UP000789572"/>
    </source>
</evidence>
<sequence>MAIQYQNSGSYDEAIKILHQDAHTPALFELAQRYEDGNGVRQCHRRAVLAYKQAAHLGHPYAQYRLSLYYYYGTVVEKDYNKAFELCLAAVEKGVTDAQCLL</sequence>
<name>A0A9N9GFT4_9GLOM</name>
<protein>
    <submittedName>
        <fullName evidence="1">5382_t:CDS:1</fullName>
    </submittedName>
</protein>
<dbReference type="EMBL" id="CAJVPJ010001771">
    <property type="protein sequence ID" value="CAG8603208.1"/>
    <property type="molecule type" value="Genomic_DNA"/>
</dbReference>
<dbReference type="PANTHER" id="PTHR45011">
    <property type="entry name" value="DAP3-BINDING CELL DEATH ENHANCER 1"/>
    <property type="match status" value="1"/>
</dbReference>
<dbReference type="OrthoDB" id="2402420at2759"/>
<proteinExistence type="predicted"/>
<dbReference type="AlphaFoldDB" id="A0A9N9GFT4"/>
<dbReference type="Gene3D" id="1.25.40.10">
    <property type="entry name" value="Tetratricopeptide repeat domain"/>
    <property type="match status" value="1"/>
</dbReference>
<feature type="non-terminal residue" evidence="1">
    <location>
        <position position="1"/>
    </location>
</feature>